<evidence type="ECO:0000256" key="1">
    <source>
        <dbReference type="SAM" id="MobiDB-lite"/>
    </source>
</evidence>
<name>A0A1H1YX79_9MICO</name>
<keyword evidence="7" id="KW-1185">Reference proteome</keyword>
<protein>
    <submittedName>
        <fullName evidence="5">Immunoglobulin-like domain of spore germination</fullName>
    </submittedName>
</protein>
<feature type="signal peptide" evidence="2">
    <location>
        <begin position="1"/>
        <end position="25"/>
    </location>
</feature>
<evidence type="ECO:0000256" key="2">
    <source>
        <dbReference type="SAM" id="SignalP"/>
    </source>
</evidence>
<dbReference type="Pfam" id="PF10648">
    <property type="entry name" value="Gmad2"/>
    <property type="match status" value="2"/>
</dbReference>
<feature type="compositionally biased region" description="Pro residues" evidence="1">
    <location>
        <begin position="26"/>
        <end position="44"/>
    </location>
</feature>
<dbReference type="PROSITE" id="PS51257">
    <property type="entry name" value="PROKAR_LIPOPROTEIN"/>
    <property type="match status" value="1"/>
</dbReference>
<reference evidence="6" key="2">
    <citation type="submission" date="2016-10" db="EMBL/GenBank/DDBJ databases">
        <authorList>
            <person name="Varghese N."/>
            <person name="Submissions S."/>
        </authorList>
    </citation>
    <scope>NUCLEOTIDE SEQUENCE [LARGE SCALE GENOMIC DNA]</scope>
    <source>
        <strain evidence="6">CPCC 202695</strain>
    </source>
</reference>
<feature type="domain" description="Bacterial spore germination immunoglobulin-like" evidence="3">
    <location>
        <begin position="53"/>
        <end position="138"/>
    </location>
</feature>
<dbReference type="Proteomes" id="UP000893823">
    <property type="component" value="Unassembled WGS sequence"/>
</dbReference>
<dbReference type="RefSeq" id="WP_092673944.1">
    <property type="nucleotide sequence ID" value="NZ_BMDN01000002.1"/>
</dbReference>
<dbReference type="EMBL" id="SODL02000002">
    <property type="protein sequence ID" value="MCP2366845.1"/>
    <property type="molecule type" value="Genomic_DNA"/>
</dbReference>
<evidence type="ECO:0000313" key="4">
    <source>
        <dbReference type="EMBL" id="MCP2366845.1"/>
    </source>
</evidence>
<accession>A0A1H1YX79</accession>
<sequence length="255" mass="25850">MAVSRMLALAAIAASVALISCSTPGSGPPTALPTASPSPPPATTPPVTAEPAISITSPTAGETVSVPFTVTGDANTFEAEVTVDVVDQSGLQDCVRGVTATSGSGTPGTFEAVLAFPPEVDPLPIVVRAYSHSAKDGSIVDLVEVPVTVTTERPPIILATPTCGQVVPPGGLILVTGTAAVFEAALNVEVRNASGVAVVELPVMAEECCVESPFSARLTLPTDLPPGRYDVVAFDLSAKDGSVQHEFPVQIEVRG</sequence>
<keyword evidence="2" id="KW-0732">Signal</keyword>
<organism evidence="5 6">
    <name type="scientific">Agromyces flavus</name>
    <dbReference type="NCBI Taxonomy" id="589382"/>
    <lineage>
        <taxon>Bacteria</taxon>
        <taxon>Bacillati</taxon>
        <taxon>Actinomycetota</taxon>
        <taxon>Actinomycetes</taxon>
        <taxon>Micrococcales</taxon>
        <taxon>Microbacteriaceae</taxon>
        <taxon>Agromyces</taxon>
    </lineage>
</organism>
<dbReference type="EMBL" id="LT629755">
    <property type="protein sequence ID" value="SDT26155.1"/>
    <property type="molecule type" value="Genomic_DNA"/>
</dbReference>
<reference evidence="5" key="1">
    <citation type="submission" date="2016-10" db="EMBL/GenBank/DDBJ databases">
        <authorList>
            <person name="de Groot N.N."/>
        </authorList>
    </citation>
    <scope>NUCLEOTIDE SEQUENCE [LARGE SCALE GENOMIC DNA]</scope>
    <source>
        <strain evidence="5">CPCC 202695</strain>
    </source>
</reference>
<dbReference type="Proteomes" id="UP000199482">
    <property type="component" value="Chromosome I"/>
</dbReference>
<evidence type="ECO:0000313" key="5">
    <source>
        <dbReference type="EMBL" id="SDT26155.1"/>
    </source>
</evidence>
<feature type="domain" description="Bacterial spore germination immunoglobulin-like" evidence="3">
    <location>
        <begin position="159"/>
        <end position="242"/>
    </location>
</feature>
<dbReference type="AlphaFoldDB" id="A0A1H1YX79"/>
<feature type="region of interest" description="Disordered" evidence="1">
    <location>
        <begin position="23"/>
        <end position="51"/>
    </location>
</feature>
<dbReference type="InterPro" id="IPR018911">
    <property type="entry name" value="Gmad2_Ig-like_dom"/>
</dbReference>
<dbReference type="STRING" id="589382.SAMN04489721_2923"/>
<proteinExistence type="predicted"/>
<gene>
    <name evidence="4" type="ORF">BCL57_000999</name>
    <name evidence="5" type="ORF">SAMN04489721_2923</name>
</gene>
<evidence type="ECO:0000313" key="6">
    <source>
        <dbReference type="Proteomes" id="UP000199482"/>
    </source>
</evidence>
<evidence type="ECO:0000313" key="7">
    <source>
        <dbReference type="Proteomes" id="UP000893823"/>
    </source>
</evidence>
<reference evidence="4" key="3">
    <citation type="submission" date="2022-06" db="EMBL/GenBank/DDBJ databases">
        <title>Genomic Encyclopedia of Type Strains, Phase III (KMG-III): the genomes of soil and plant-associated and newly described type strains.</title>
        <authorList>
            <person name="Whitman W."/>
        </authorList>
    </citation>
    <scope>NUCLEOTIDE SEQUENCE</scope>
    <source>
        <strain evidence="4">CPCC 202695</strain>
    </source>
</reference>
<evidence type="ECO:0000259" key="3">
    <source>
        <dbReference type="Pfam" id="PF10648"/>
    </source>
</evidence>
<feature type="chain" id="PRO_5038552945" evidence="2">
    <location>
        <begin position="26"/>
        <end position="255"/>
    </location>
</feature>
<dbReference type="OrthoDB" id="5116042at2"/>